<keyword evidence="5" id="KW-1185">Reference proteome</keyword>
<dbReference type="PANTHER" id="PTHR46401:SF2">
    <property type="entry name" value="GLYCOSYLTRANSFERASE WBBK-RELATED"/>
    <property type="match status" value="1"/>
</dbReference>
<dbReference type="InterPro" id="IPR001296">
    <property type="entry name" value="Glyco_trans_1"/>
</dbReference>
<reference evidence="5" key="1">
    <citation type="submission" date="2016-10" db="EMBL/GenBank/DDBJ databases">
        <authorList>
            <person name="Varghese N."/>
            <person name="Submissions S."/>
        </authorList>
    </citation>
    <scope>NUCLEOTIDE SEQUENCE [LARGE SCALE GENOMIC DNA]</scope>
    <source>
        <strain evidence="5">DSM 19110</strain>
    </source>
</reference>
<dbReference type="OrthoDB" id="9811902at2"/>
<evidence type="ECO:0000259" key="3">
    <source>
        <dbReference type="Pfam" id="PF00534"/>
    </source>
</evidence>
<accession>A0A1G9WK84</accession>
<organism evidence="4 5">
    <name type="scientific">Pedobacter steynii</name>
    <dbReference type="NCBI Taxonomy" id="430522"/>
    <lineage>
        <taxon>Bacteria</taxon>
        <taxon>Pseudomonadati</taxon>
        <taxon>Bacteroidota</taxon>
        <taxon>Sphingobacteriia</taxon>
        <taxon>Sphingobacteriales</taxon>
        <taxon>Sphingobacteriaceae</taxon>
        <taxon>Pedobacter</taxon>
    </lineage>
</organism>
<dbReference type="EMBL" id="FNGY01000005">
    <property type="protein sequence ID" value="SDM84581.1"/>
    <property type="molecule type" value="Genomic_DNA"/>
</dbReference>
<evidence type="ECO:0000313" key="5">
    <source>
        <dbReference type="Proteomes" id="UP000183200"/>
    </source>
</evidence>
<keyword evidence="2" id="KW-0812">Transmembrane</keyword>
<dbReference type="Gene3D" id="3.40.50.2000">
    <property type="entry name" value="Glycogen Phosphorylase B"/>
    <property type="match status" value="2"/>
</dbReference>
<keyword evidence="1 4" id="KW-0808">Transferase</keyword>
<feature type="transmembrane region" description="Helical" evidence="2">
    <location>
        <begin position="87"/>
        <end position="107"/>
    </location>
</feature>
<dbReference type="GO" id="GO:0016757">
    <property type="term" value="F:glycosyltransferase activity"/>
    <property type="evidence" value="ECO:0007669"/>
    <property type="project" value="InterPro"/>
</dbReference>
<dbReference type="CDD" id="cd03794">
    <property type="entry name" value="GT4_WbuB-like"/>
    <property type="match status" value="1"/>
</dbReference>
<dbReference type="Pfam" id="PF00534">
    <property type="entry name" value="Glycos_transf_1"/>
    <property type="match status" value="1"/>
</dbReference>
<feature type="domain" description="Glycosyl transferase family 1" evidence="3">
    <location>
        <begin position="229"/>
        <end position="395"/>
    </location>
</feature>
<evidence type="ECO:0000256" key="2">
    <source>
        <dbReference type="SAM" id="Phobius"/>
    </source>
</evidence>
<dbReference type="Proteomes" id="UP000183200">
    <property type="component" value="Unassembled WGS sequence"/>
</dbReference>
<name>A0A1G9WK84_9SPHI</name>
<keyword evidence="2" id="KW-1133">Transmembrane helix</keyword>
<keyword evidence="2" id="KW-0472">Membrane</keyword>
<evidence type="ECO:0000313" key="4">
    <source>
        <dbReference type="EMBL" id="SDM84581.1"/>
    </source>
</evidence>
<proteinExistence type="predicted"/>
<evidence type="ECO:0000256" key="1">
    <source>
        <dbReference type="ARBA" id="ARBA00022679"/>
    </source>
</evidence>
<dbReference type="GO" id="GO:0009103">
    <property type="term" value="P:lipopolysaccharide biosynthetic process"/>
    <property type="evidence" value="ECO:0007669"/>
    <property type="project" value="TreeGrafter"/>
</dbReference>
<sequence>MKKKILIHSIVFSPDGVSTAYLYNDIALKFVDSDYEVLVLTTTPHYNVLENELVKQPMTSKWGGIYYESKYHNIRVIHVPQKKFKSFFLRSLGFLYWHFLSFILGLMEKDISLILSPSPPLTIGVLNIIIGKMKGAKVIYNVQEIYPDFLINQGSLKFGPLVSLLKRMEQFVYNKSDGVTTIDSVFYKTIAPRFKDPSKLHIIPNFVDTALFRPVLPEDLQLNSTFFPEKDNVLKIMYAGNIGHAQDWEPLIFIAKKLLDFKIEFWVIGEGVMKDYLENEIKVNNLPNIHLVPYQKRELMPSLISYADIHFIFMSPQMEGQGFPSKVYTIMACAKPLLVISGAKTPIYNFLKSADCAFLIAGASFDEKCEEIVDLLKKISLDNSHMKELGNNGYQLIENKYSKNAVTKQYVALADQILEG</sequence>
<dbReference type="RefSeq" id="WP_074608343.1">
    <property type="nucleotide sequence ID" value="NZ_FNGY01000005.1"/>
</dbReference>
<protein>
    <submittedName>
        <fullName evidence="4">Glycosyltransferase involved in cell wall bisynthesis</fullName>
    </submittedName>
</protein>
<dbReference type="SUPFAM" id="SSF53756">
    <property type="entry name" value="UDP-Glycosyltransferase/glycogen phosphorylase"/>
    <property type="match status" value="1"/>
</dbReference>
<gene>
    <name evidence="4" type="ORF">SAMN05421820_105190</name>
</gene>
<dbReference type="AlphaFoldDB" id="A0A1G9WK84"/>
<dbReference type="PANTHER" id="PTHR46401">
    <property type="entry name" value="GLYCOSYLTRANSFERASE WBBK-RELATED"/>
    <property type="match status" value="1"/>
</dbReference>